<name>A0A157SYT2_SACSO</name>
<evidence type="ECO:0000259" key="1">
    <source>
        <dbReference type="Pfam" id="PF07935"/>
    </source>
</evidence>
<accession>A0A157SYT2</accession>
<reference evidence="3" key="1">
    <citation type="submission" date="2016-04" db="EMBL/GenBank/DDBJ databases">
        <authorList>
            <person name="Shah S.A."/>
            <person name="Garrett R.A."/>
        </authorList>
    </citation>
    <scope>NUCLEOTIDE SEQUENCE [LARGE SCALE GENOMIC DNA]</scope>
    <source>
        <strain evidence="3">ATCC 35091 / DSM 1616 / JCM 8930 / NBRC 15331 / P1</strain>
    </source>
</reference>
<feature type="domain" description="ORF D-335-like" evidence="1">
    <location>
        <begin position="10"/>
        <end position="53"/>
    </location>
</feature>
<dbReference type="AlphaFoldDB" id="A0A157SYT2"/>
<evidence type="ECO:0000313" key="2">
    <source>
        <dbReference type="EMBL" id="SAI84262.1"/>
    </source>
</evidence>
<proteinExistence type="predicted"/>
<gene>
    <name evidence="2" type="ORF">SSOP1_0708</name>
</gene>
<dbReference type="Pfam" id="PF07935">
    <property type="entry name" value="SSV1_ORF_D-335"/>
    <property type="match status" value="1"/>
</dbReference>
<dbReference type="Proteomes" id="UP000076770">
    <property type="component" value="Chromosome i"/>
</dbReference>
<organism evidence="2 3">
    <name type="scientific">Saccharolobus solfataricus</name>
    <name type="common">Sulfolobus solfataricus</name>
    <dbReference type="NCBI Taxonomy" id="2287"/>
    <lineage>
        <taxon>Archaea</taxon>
        <taxon>Thermoproteota</taxon>
        <taxon>Thermoprotei</taxon>
        <taxon>Sulfolobales</taxon>
        <taxon>Sulfolobaceae</taxon>
        <taxon>Saccharolobus</taxon>
    </lineage>
</organism>
<dbReference type="InterPro" id="IPR012922">
    <property type="entry name" value="ORF_D-335"/>
</dbReference>
<protein>
    <submittedName>
        <fullName evidence="2">SSV1-like integrase, N-terminal</fullName>
    </submittedName>
</protein>
<evidence type="ECO:0000313" key="3">
    <source>
        <dbReference type="Proteomes" id="UP000076770"/>
    </source>
</evidence>
<dbReference type="EMBL" id="LT549890">
    <property type="protein sequence ID" value="SAI84262.1"/>
    <property type="molecule type" value="Genomic_DNA"/>
</dbReference>
<sequence length="98" mass="11745">MPNFYVGSKFYVKEIKGKYYVYSIENGDDGKQRHTYIGSLEQIVNEYYDMKCGRRDLNPGSPAWEAGVLIQPRLRPQFHYKLFIKVYFKLSDYQLFQR</sequence>